<keyword evidence="1" id="KW-0812">Transmembrane</keyword>
<reference evidence="2" key="1">
    <citation type="submission" date="2022-08" db="EMBL/GenBank/DDBJ databases">
        <title>A Global Phylogenomic Analysis of the Shiitake Genus Lentinula.</title>
        <authorList>
            <consortium name="DOE Joint Genome Institute"/>
            <person name="Sierra-Patev S."/>
            <person name="Min B."/>
            <person name="Naranjo-Ortiz M."/>
            <person name="Looney B."/>
            <person name="Konkel Z."/>
            <person name="Slot J.C."/>
            <person name="Sakamoto Y."/>
            <person name="Steenwyk J.L."/>
            <person name="Rokas A."/>
            <person name="Carro J."/>
            <person name="Camarero S."/>
            <person name="Ferreira P."/>
            <person name="Molpeceres G."/>
            <person name="Ruiz-Duenas F.J."/>
            <person name="Serrano A."/>
            <person name="Henrissat B."/>
            <person name="Drula E."/>
            <person name="Hughes K.W."/>
            <person name="Mata J.L."/>
            <person name="Ishikawa N.K."/>
            <person name="Vargas-Isla R."/>
            <person name="Ushijima S."/>
            <person name="Smith C.A."/>
            <person name="Ahrendt S."/>
            <person name="Andreopoulos W."/>
            <person name="He G."/>
            <person name="Labutti K."/>
            <person name="Lipzen A."/>
            <person name="Ng V."/>
            <person name="Riley R."/>
            <person name="Sandor L."/>
            <person name="Barry K."/>
            <person name="Martinez A.T."/>
            <person name="Xiao Y."/>
            <person name="Gibbons J.G."/>
            <person name="Terashima K."/>
            <person name="Grigoriev I.V."/>
            <person name="Hibbett D.S."/>
        </authorList>
    </citation>
    <scope>NUCLEOTIDE SEQUENCE</scope>
    <source>
        <strain evidence="2">RHP3577 ss4</strain>
    </source>
</reference>
<evidence type="ECO:0000313" key="2">
    <source>
        <dbReference type="EMBL" id="KAJ4463407.1"/>
    </source>
</evidence>
<evidence type="ECO:0000256" key="1">
    <source>
        <dbReference type="SAM" id="Phobius"/>
    </source>
</evidence>
<keyword evidence="1" id="KW-0472">Membrane</keyword>
<proteinExistence type="predicted"/>
<organism evidence="2 3">
    <name type="scientific">Lentinula lateritia</name>
    <dbReference type="NCBI Taxonomy" id="40482"/>
    <lineage>
        <taxon>Eukaryota</taxon>
        <taxon>Fungi</taxon>
        <taxon>Dikarya</taxon>
        <taxon>Basidiomycota</taxon>
        <taxon>Agaricomycotina</taxon>
        <taxon>Agaricomycetes</taxon>
        <taxon>Agaricomycetidae</taxon>
        <taxon>Agaricales</taxon>
        <taxon>Marasmiineae</taxon>
        <taxon>Omphalotaceae</taxon>
        <taxon>Lentinula</taxon>
    </lineage>
</organism>
<feature type="transmembrane region" description="Helical" evidence="1">
    <location>
        <begin position="12"/>
        <end position="31"/>
    </location>
</feature>
<dbReference type="EMBL" id="JANVFT010000167">
    <property type="protein sequence ID" value="KAJ4463407.1"/>
    <property type="molecule type" value="Genomic_DNA"/>
</dbReference>
<keyword evidence="3" id="KW-1185">Reference proteome</keyword>
<sequence>MNPVRGSTSKSCAASVVVSTTTLLLLLGDAIPDGRGWERKCEGGSGKRLSIVGVDVVQSIVVLLKPTYLFFSSLIILHPVPIPIRGFFFVILIPRTDRDISMPVYAS</sequence>
<evidence type="ECO:0000313" key="3">
    <source>
        <dbReference type="Proteomes" id="UP001150217"/>
    </source>
</evidence>
<comment type="caution">
    <text evidence="2">The sequence shown here is derived from an EMBL/GenBank/DDBJ whole genome shotgun (WGS) entry which is preliminary data.</text>
</comment>
<gene>
    <name evidence="2" type="ORF">C8R41DRAFT_861590</name>
</gene>
<protein>
    <submittedName>
        <fullName evidence="2">Uncharacterized protein</fullName>
    </submittedName>
</protein>
<name>A0ABQ8UXP2_9AGAR</name>
<feature type="transmembrane region" description="Helical" evidence="1">
    <location>
        <begin position="68"/>
        <end position="93"/>
    </location>
</feature>
<accession>A0ABQ8UXP2</accession>
<dbReference type="Proteomes" id="UP001150217">
    <property type="component" value="Unassembled WGS sequence"/>
</dbReference>
<keyword evidence="1" id="KW-1133">Transmembrane helix</keyword>